<keyword evidence="2" id="KW-1185">Reference proteome</keyword>
<evidence type="ECO:0000313" key="1">
    <source>
        <dbReference type="EMBL" id="MCV9385681.1"/>
    </source>
</evidence>
<comment type="caution">
    <text evidence="1">The sequence shown here is derived from an EMBL/GenBank/DDBJ whole genome shotgun (WGS) entry which is preliminary data.</text>
</comment>
<evidence type="ECO:0000313" key="2">
    <source>
        <dbReference type="Proteomes" id="UP001300692"/>
    </source>
</evidence>
<dbReference type="Proteomes" id="UP001300692">
    <property type="component" value="Unassembled WGS sequence"/>
</dbReference>
<dbReference type="RefSeq" id="WP_264136465.1">
    <property type="nucleotide sequence ID" value="NZ_JAOYOD010000001.1"/>
</dbReference>
<proteinExistence type="predicted"/>
<organism evidence="1 2">
    <name type="scientific">Reichenbachiella ulvae</name>
    <dbReference type="NCBI Taxonomy" id="2980104"/>
    <lineage>
        <taxon>Bacteria</taxon>
        <taxon>Pseudomonadati</taxon>
        <taxon>Bacteroidota</taxon>
        <taxon>Cytophagia</taxon>
        <taxon>Cytophagales</taxon>
        <taxon>Reichenbachiellaceae</taxon>
        <taxon>Reichenbachiella</taxon>
    </lineage>
</organism>
<gene>
    <name evidence="1" type="ORF">N7U62_03360</name>
</gene>
<dbReference type="EMBL" id="JAOYOD010000001">
    <property type="protein sequence ID" value="MCV9385681.1"/>
    <property type="molecule type" value="Genomic_DNA"/>
</dbReference>
<reference evidence="1 2" key="1">
    <citation type="submission" date="2022-10" db="EMBL/GenBank/DDBJ databases">
        <title>Comparative genomics and taxonomic characterization of three novel marine species of genus Reichenbachiella exhibiting antioxidant and polysaccharide degradation activities.</title>
        <authorList>
            <person name="Muhammad N."/>
            <person name="Lee Y.-J."/>
            <person name="Ko J."/>
            <person name="Kim S.-G."/>
        </authorList>
    </citation>
    <scope>NUCLEOTIDE SEQUENCE [LARGE SCALE GENOMIC DNA]</scope>
    <source>
        <strain evidence="1 2">ABR2-5</strain>
    </source>
</reference>
<dbReference type="InterPro" id="IPR054207">
    <property type="entry name" value="DUF6913"/>
</dbReference>
<protein>
    <submittedName>
        <fullName evidence="1">Uncharacterized protein</fullName>
    </submittedName>
</protein>
<name>A0ABT3CQ38_9BACT</name>
<sequence>MIGKYLVKLKTRFALRKKSERGSKAYQDAKRFGILYTYSTEKNHKLVYEWIEELTQEGKSVQVITFIPKTKKKDNFDYPFFSERHLKSNGKWSLEIVEDFKEAPFDYLLSLDKGLDKYTMNILATSKAKCRVGLYAEGVSQYFEMMINHEKGDFRALLSEVHHYLKELRNEQ</sequence>
<dbReference type="Pfam" id="PF21857">
    <property type="entry name" value="DUF6913"/>
    <property type="match status" value="1"/>
</dbReference>
<accession>A0ABT3CQ38</accession>